<evidence type="ECO:0000256" key="1">
    <source>
        <dbReference type="SAM" id="Phobius"/>
    </source>
</evidence>
<feature type="transmembrane region" description="Helical" evidence="1">
    <location>
        <begin position="133"/>
        <end position="154"/>
    </location>
</feature>
<evidence type="ECO:0000313" key="2">
    <source>
        <dbReference type="EMBL" id="QDT31623.1"/>
    </source>
</evidence>
<evidence type="ECO:0000313" key="3">
    <source>
        <dbReference type="Proteomes" id="UP000315724"/>
    </source>
</evidence>
<feature type="transmembrane region" description="Helical" evidence="1">
    <location>
        <begin position="6"/>
        <end position="24"/>
    </location>
</feature>
<reference evidence="2 3" key="1">
    <citation type="submission" date="2019-02" db="EMBL/GenBank/DDBJ databases">
        <title>Deep-cultivation of Planctomycetes and their phenomic and genomic characterization uncovers novel biology.</title>
        <authorList>
            <person name="Wiegand S."/>
            <person name="Jogler M."/>
            <person name="Boedeker C."/>
            <person name="Pinto D."/>
            <person name="Vollmers J."/>
            <person name="Rivas-Marin E."/>
            <person name="Kohn T."/>
            <person name="Peeters S.H."/>
            <person name="Heuer A."/>
            <person name="Rast P."/>
            <person name="Oberbeckmann S."/>
            <person name="Bunk B."/>
            <person name="Jeske O."/>
            <person name="Meyerdierks A."/>
            <person name="Storesund J.E."/>
            <person name="Kallscheuer N."/>
            <person name="Luecker S."/>
            <person name="Lage O.M."/>
            <person name="Pohl T."/>
            <person name="Merkel B.J."/>
            <person name="Hornburger P."/>
            <person name="Mueller R.-W."/>
            <person name="Bruemmer F."/>
            <person name="Labrenz M."/>
            <person name="Spormann A.M."/>
            <person name="Op den Camp H."/>
            <person name="Overmann J."/>
            <person name="Amann R."/>
            <person name="Jetten M.S.M."/>
            <person name="Mascher T."/>
            <person name="Medema M.H."/>
            <person name="Devos D.P."/>
            <person name="Kaster A.-K."/>
            <person name="Ovreas L."/>
            <person name="Rohde M."/>
            <person name="Galperin M.Y."/>
            <person name="Jogler C."/>
        </authorList>
    </citation>
    <scope>NUCLEOTIDE SEQUENCE [LARGE SCALE GENOMIC DNA]</scope>
    <source>
        <strain evidence="2 3">Mal48</strain>
    </source>
</reference>
<proteinExistence type="predicted"/>
<gene>
    <name evidence="2" type="ORF">Mal48_08580</name>
</gene>
<dbReference type="EMBL" id="CP036267">
    <property type="protein sequence ID" value="QDT31623.1"/>
    <property type="molecule type" value="Genomic_DNA"/>
</dbReference>
<feature type="transmembrane region" description="Helical" evidence="1">
    <location>
        <begin position="97"/>
        <end position="121"/>
    </location>
</feature>
<feature type="transmembrane region" description="Helical" evidence="1">
    <location>
        <begin position="68"/>
        <end position="85"/>
    </location>
</feature>
<dbReference type="OrthoDB" id="9941641at2"/>
<keyword evidence="1" id="KW-0472">Membrane</keyword>
<accession>A0A517QIZ1</accession>
<organism evidence="2 3">
    <name type="scientific">Thalassoglobus polymorphus</name>
    <dbReference type="NCBI Taxonomy" id="2527994"/>
    <lineage>
        <taxon>Bacteria</taxon>
        <taxon>Pseudomonadati</taxon>
        <taxon>Planctomycetota</taxon>
        <taxon>Planctomycetia</taxon>
        <taxon>Planctomycetales</taxon>
        <taxon>Planctomycetaceae</taxon>
        <taxon>Thalassoglobus</taxon>
    </lineage>
</organism>
<sequence>MFLNFVIAVLMWFACVADLGWTAWTDLRIAPAFLDLAVVVVCLFSRPQWIVFWGGVAGLLSSVVHVEPIPLCVVLFTSVTLIAAWTKPSEMKRQTFAATLIRCLLVLIVLKVGRIGIAHFPDTNFLGTIGMEQIAQVALTFLISITVCMLFMFLHRRHAWE</sequence>
<dbReference type="AlphaFoldDB" id="A0A517QIZ1"/>
<keyword evidence="1" id="KW-0812">Transmembrane</keyword>
<protein>
    <submittedName>
        <fullName evidence="2">Uncharacterized protein</fullName>
    </submittedName>
</protein>
<name>A0A517QIZ1_9PLAN</name>
<keyword evidence="3" id="KW-1185">Reference proteome</keyword>
<dbReference type="RefSeq" id="WP_145196341.1">
    <property type="nucleotide sequence ID" value="NZ_CP036267.1"/>
</dbReference>
<dbReference type="KEGG" id="tpol:Mal48_08580"/>
<keyword evidence="1" id="KW-1133">Transmembrane helix</keyword>
<dbReference type="Proteomes" id="UP000315724">
    <property type="component" value="Chromosome"/>
</dbReference>